<evidence type="ECO:0008006" key="3">
    <source>
        <dbReference type="Google" id="ProtNLM"/>
    </source>
</evidence>
<dbReference type="AlphaFoldDB" id="A0A9R1VHJ9"/>
<reference evidence="1 2" key="1">
    <citation type="journal article" date="2017" name="Nat. Commun.">
        <title>Genome assembly with in vitro proximity ligation data and whole-genome triplication in lettuce.</title>
        <authorList>
            <person name="Reyes-Chin-Wo S."/>
            <person name="Wang Z."/>
            <person name="Yang X."/>
            <person name="Kozik A."/>
            <person name="Arikit S."/>
            <person name="Song C."/>
            <person name="Xia L."/>
            <person name="Froenicke L."/>
            <person name="Lavelle D.O."/>
            <person name="Truco M.J."/>
            <person name="Xia R."/>
            <person name="Zhu S."/>
            <person name="Xu C."/>
            <person name="Xu H."/>
            <person name="Xu X."/>
            <person name="Cox K."/>
            <person name="Korf I."/>
            <person name="Meyers B.C."/>
            <person name="Michelmore R.W."/>
        </authorList>
    </citation>
    <scope>NUCLEOTIDE SEQUENCE [LARGE SCALE GENOMIC DNA]</scope>
    <source>
        <strain evidence="2">cv. Salinas</strain>
        <tissue evidence="1">Seedlings</tissue>
    </source>
</reference>
<gene>
    <name evidence="1" type="ORF">LSAT_V11C500286820</name>
</gene>
<evidence type="ECO:0000313" key="2">
    <source>
        <dbReference type="Proteomes" id="UP000235145"/>
    </source>
</evidence>
<dbReference type="Proteomes" id="UP000235145">
    <property type="component" value="Unassembled WGS sequence"/>
</dbReference>
<organism evidence="1 2">
    <name type="scientific">Lactuca sativa</name>
    <name type="common">Garden lettuce</name>
    <dbReference type="NCBI Taxonomy" id="4236"/>
    <lineage>
        <taxon>Eukaryota</taxon>
        <taxon>Viridiplantae</taxon>
        <taxon>Streptophyta</taxon>
        <taxon>Embryophyta</taxon>
        <taxon>Tracheophyta</taxon>
        <taxon>Spermatophyta</taxon>
        <taxon>Magnoliopsida</taxon>
        <taxon>eudicotyledons</taxon>
        <taxon>Gunneridae</taxon>
        <taxon>Pentapetalae</taxon>
        <taxon>asterids</taxon>
        <taxon>campanulids</taxon>
        <taxon>Asterales</taxon>
        <taxon>Asteraceae</taxon>
        <taxon>Cichorioideae</taxon>
        <taxon>Cichorieae</taxon>
        <taxon>Lactucinae</taxon>
        <taxon>Lactuca</taxon>
    </lineage>
</organism>
<comment type="caution">
    <text evidence="1">The sequence shown here is derived from an EMBL/GenBank/DDBJ whole genome shotgun (WGS) entry which is preliminary data.</text>
</comment>
<protein>
    <recommendedName>
        <fullName evidence="3">Reverse transcriptase zinc-binding domain-containing protein</fullName>
    </recommendedName>
</protein>
<proteinExistence type="predicted"/>
<evidence type="ECO:0000313" key="1">
    <source>
        <dbReference type="EMBL" id="KAJ0206233.1"/>
    </source>
</evidence>
<dbReference type="EMBL" id="NBSK02000005">
    <property type="protein sequence ID" value="KAJ0206233.1"/>
    <property type="molecule type" value="Genomic_DNA"/>
</dbReference>
<accession>A0A9R1VHJ9</accession>
<keyword evidence="2" id="KW-1185">Reference proteome</keyword>
<sequence>MKGEDLDLIFLNAWASFLGYGSPNKYLAAKLHSLQKIHGLIINGEWNSKIKETIGEIYNFFNSIFFKWVDHPKFVSLLFKKFSHTQSSVLDSPFSPDEIKRVLWSCKFEKAPAKWNIMKDDILAFIKHFEVHGNFTSGCNSLFINLVPKSKDHLTFGDYRPISLIRLRNVIGSIIDLIQSAYIEVHQGLSSFLFIIAMQGVNVAMKGACVNPYFMVFGFPIMVPLSLTCFTPTTPCSWGNRITITLEIYLVFLNVFKKYLDVLVGANKALKSIGILLLKSSNLSSRLGKRRHYHLQAPSCVINSLEKIRRRFLWGGCKDNP</sequence>
<name>A0A9R1VHJ9_LACSA</name>